<reference evidence="9 10" key="1">
    <citation type="journal article" date="2012" name="ISME J.">
        <title>Nitrification expanded: discovery, physiology and genomics of a nitrite-oxidizing bacterium from the phylum Chloroflexi.</title>
        <authorList>
            <person name="Sorokin D.Y."/>
            <person name="Lucker S."/>
            <person name="Vejmelkova D."/>
            <person name="Kostrikina N.A."/>
            <person name="Kleerebezem R."/>
            <person name="Rijpstra W.I."/>
            <person name="Damste J.S."/>
            <person name="Le Paslier D."/>
            <person name="Muyzer G."/>
            <person name="Wagner M."/>
            <person name="van Loosdrecht M.C."/>
            <person name="Daims H."/>
        </authorList>
    </citation>
    <scope>NUCLEOTIDE SEQUENCE [LARGE SCALE GENOMIC DNA]</scope>
    <source>
        <strain evidence="10">none</strain>
    </source>
</reference>
<evidence type="ECO:0000259" key="7">
    <source>
        <dbReference type="PROSITE" id="PS51201"/>
    </source>
</evidence>
<dbReference type="PANTHER" id="PTHR43833:SF5">
    <property type="entry name" value="TRK SYSTEM POTASSIUM UPTAKE PROTEIN TRKA"/>
    <property type="match status" value="1"/>
</dbReference>
<dbReference type="GO" id="GO:0005886">
    <property type="term" value="C:plasma membrane"/>
    <property type="evidence" value="ECO:0007669"/>
    <property type="project" value="InterPro"/>
</dbReference>
<evidence type="ECO:0000256" key="4">
    <source>
        <dbReference type="ARBA" id="ARBA00022958"/>
    </source>
</evidence>
<dbReference type="Pfam" id="PF02080">
    <property type="entry name" value="TrkA_C"/>
    <property type="match status" value="1"/>
</dbReference>
<keyword evidence="2" id="KW-0813">Transport</keyword>
<dbReference type="Gene3D" id="3.30.70.1450">
    <property type="entry name" value="Regulator of K+ conductance, C-terminal domain"/>
    <property type="match status" value="1"/>
</dbReference>
<dbReference type="InterPro" id="IPR003148">
    <property type="entry name" value="RCK_N"/>
</dbReference>
<dbReference type="OrthoDB" id="9775180at2"/>
<evidence type="ECO:0000313" key="10">
    <source>
        <dbReference type="Proteomes" id="UP000004221"/>
    </source>
</evidence>
<name>I4EEZ8_9BACT</name>
<evidence type="ECO:0000313" key="9">
    <source>
        <dbReference type="EMBL" id="CCF83260.1"/>
    </source>
</evidence>
<dbReference type="PRINTS" id="PR00335">
    <property type="entry name" value="KUPTAKETRKA"/>
</dbReference>
<dbReference type="Gene3D" id="3.40.50.720">
    <property type="entry name" value="NAD(P)-binding Rossmann-like Domain"/>
    <property type="match status" value="1"/>
</dbReference>
<dbReference type="InterPro" id="IPR036721">
    <property type="entry name" value="RCK_C_sf"/>
</dbReference>
<evidence type="ECO:0000259" key="8">
    <source>
        <dbReference type="PROSITE" id="PS51202"/>
    </source>
</evidence>
<protein>
    <recommendedName>
        <fullName evidence="1">Trk system potassium uptake protein TrkA</fullName>
    </recommendedName>
</protein>
<keyword evidence="4" id="KW-0630">Potassium</keyword>
<dbReference type="PROSITE" id="PS51201">
    <property type="entry name" value="RCK_N"/>
    <property type="match status" value="1"/>
</dbReference>
<feature type="domain" description="RCK C-terminal" evidence="8">
    <location>
        <begin position="137"/>
        <end position="218"/>
    </location>
</feature>
<dbReference type="InterPro" id="IPR006037">
    <property type="entry name" value="RCK_C"/>
</dbReference>
<organism evidence="9 10">
    <name type="scientific">Nitrolancea hollandica Lb</name>
    <dbReference type="NCBI Taxonomy" id="1129897"/>
    <lineage>
        <taxon>Bacteria</taxon>
        <taxon>Pseudomonadati</taxon>
        <taxon>Thermomicrobiota</taxon>
        <taxon>Thermomicrobia</taxon>
        <taxon>Sphaerobacterales</taxon>
        <taxon>Sphaerobacterineae</taxon>
        <taxon>Sphaerobacteraceae</taxon>
        <taxon>Nitrolancea</taxon>
    </lineage>
</organism>
<keyword evidence="6" id="KW-0406">Ion transport</keyword>
<dbReference type="InterPro" id="IPR036291">
    <property type="entry name" value="NAD(P)-bd_dom_sf"/>
</dbReference>
<dbReference type="InterPro" id="IPR006036">
    <property type="entry name" value="K_uptake_TrkA"/>
</dbReference>
<evidence type="ECO:0000256" key="6">
    <source>
        <dbReference type="ARBA" id="ARBA00023065"/>
    </source>
</evidence>
<keyword evidence="3" id="KW-0633">Potassium transport</keyword>
<dbReference type="EMBL" id="CAGS01000127">
    <property type="protein sequence ID" value="CCF83260.1"/>
    <property type="molecule type" value="Genomic_DNA"/>
</dbReference>
<dbReference type="PANTHER" id="PTHR43833">
    <property type="entry name" value="POTASSIUM CHANNEL PROTEIN 2-RELATED-RELATED"/>
    <property type="match status" value="1"/>
</dbReference>
<dbReference type="SUPFAM" id="SSF116726">
    <property type="entry name" value="TrkA C-terminal domain-like"/>
    <property type="match status" value="1"/>
</dbReference>
<feature type="domain" description="RCK N-terminal" evidence="7">
    <location>
        <begin position="1"/>
        <end position="117"/>
    </location>
</feature>
<dbReference type="Proteomes" id="UP000004221">
    <property type="component" value="Unassembled WGS sequence"/>
</dbReference>
<comment type="caution">
    <text evidence="9">The sequence shown here is derived from an EMBL/GenBank/DDBJ whole genome shotgun (WGS) entry which is preliminary data.</text>
</comment>
<proteinExistence type="predicted"/>
<dbReference type="RefSeq" id="WP_008476251.1">
    <property type="nucleotide sequence ID" value="NZ_CAGS01000127.1"/>
</dbReference>
<dbReference type="AlphaFoldDB" id="I4EEZ8"/>
<evidence type="ECO:0000256" key="2">
    <source>
        <dbReference type="ARBA" id="ARBA00022448"/>
    </source>
</evidence>
<dbReference type="PROSITE" id="PS51202">
    <property type="entry name" value="RCK_C"/>
    <property type="match status" value="1"/>
</dbReference>
<dbReference type="InterPro" id="IPR050721">
    <property type="entry name" value="Trk_Ktr_HKT_K-transport"/>
</dbReference>
<evidence type="ECO:0000256" key="1">
    <source>
        <dbReference type="ARBA" id="ARBA00017378"/>
    </source>
</evidence>
<keyword evidence="5" id="KW-0520">NAD</keyword>
<keyword evidence="10" id="KW-1185">Reference proteome</keyword>
<sequence>MYIIVVGGGKVGYYLTKTLVKEGYEVFLIEKNPAKVQVYSERFGAVVMQGDGAEAATLANAGVERADVVIAVTGADADNLVICQMAKEKFGVSRTIARVNNPKNEELFRKLGIDVTVSQTNVILSIIEQQIPERPFVHLVSLRHADLAIVEAKVAAQSPVVNLSLGEIRFPPEVIVMAILRRGELIIPTGQTVIHTGDELIAVTKREREDELRHMLSE</sequence>
<gene>
    <name evidence="9" type="ORF">NITHO_2120003</name>
</gene>
<evidence type="ECO:0000256" key="3">
    <source>
        <dbReference type="ARBA" id="ARBA00022538"/>
    </source>
</evidence>
<accession>I4EEZ8</accession>
<dbReference type="SUPFAM" id="SSF51735">
    <property type="entry name" value="NAD(P)-binding Rossmann-fold domains"/>
    <property type="match status" value="1"/>
</dbReference>
<evidence type="ECO:0000256" key="5">
    <source>
        <dbReference type="ARBA" id="ARBA00023027"/>
    </source>
</evidence>
<dbReference type="Pfam" id="PF02254">
    <property type="entry name" value="TrkA_N"/>
    <property type="match status" value="1"/>
</dbReference>
<dbReference type="GO" id="GO:0015079">
    <property type="term" value="F:potassium ion transmembrane transporter activity"/>
    <property type="evidence" value="ECO:0007669"/>
    <property type="project" value="InterPro"/>
</dbReference>